<accession>A0ABX6HMT0</accession>
<gene>
    <name evidence="1" type="ORF">PI93_005650</name>
</gene>
<reference evidence="1 2" key="1">
    <citation type="journal article" date="2015" name="Genome Announc.">
        <title>Genome Sequences of Two Pandoraea pnomenusa Isolates Recovered 11 Months Apart from a Cystic Fibrosis Patient.</title>
        <authorList>
            <person name="Ee R."/>
            <person name="Ambrose M."/>
            <person name="Lazenby J."/>
            <person name="Williams P."/>
            <person name="Chan K.G."/>
            <person name="Roddam L."/>
        </authorList>
    </citation>
    <scope>NUCLEOTIDE SEQUENCE [LARGE SCALE GENOMIC DNA]</scope>
    <source>
        <strain evidence="1 2">6399</strain>
    </source>
</reference>
<dbReference type="InterPro" id="IPR025157">
    <property type="entry name" value="Hemagglutinin_rpt"/>
</dbReference>
<dbReference type="Pfam" id="PF13332">
    <property type="entry name" value="Fil_haemagg_2"/>
    <property type="match status" value="1"/>
</dbReference>
<protein>
    <recommendedName>
        <fullName evidence="3">tRNA nuclease CdiA-2</fullName>
    </recommendedName>
</protein>
<evidence type="ECO:0000313" key="1">
    <source>
        <dbReference type="EMBL" id="QHF12191.1"/>
    </source>
</evidence>
<organism evidence="1 2">
    <name type="scientific">Pandoraea fibrosis</name>
    <dbReference type="NCBI Taxonomy" id="1891094"/>
    <lineage>
        <taxon>Bacteria</taxon>
        <taxon>Pseudomonadati</taxon>
        <taxon>Pseudomonadota</taxon>
        <taxon>Betaproteobacteria</taxon>
        <taxon>Burkholderiales</taxon>
        <taxon>Burkholderiaceae</taxon>
        <taxon>Pandoraea</taxon>
    </lineage>
</organism>
<sequence length="757" mass="78846">MVFAITSSRRELSFDILKKLSHQYEQDGSDCERRRYKIVGGNVSADKVNTRVCGDLNIASVQDMSQSSSHQQSVGGGFDVDVKGSTDLKGAYITSTADPSKNQLTTGTLTFSDIQNHSDYSANSFGFGGGGTFGNGGANERTTGPSSGKNTGGIAPMLPQSESGSERGVTCSGVSEGTITLTNGANQTQDLASLNRDASNLNETVNRTPDLQNLLNDQLRLMAAATAAGEAVARDIGTYVDKKREAALDLAKNTTDPDLKAQYLKEADAWKEGGDYRAAMQAAGGAIVAGLGGGNALGGALGAGLTSKLGGTLNEFSESIQNAHPTGNADIDQALAQIVVTGVGTAVGAMVGGGSGAFAGYNVDRFNRQLHPMEEQKLKQLQQGKSPEEQYRLAAASCALVRCADGIPDSDPSKLVLLKMQTDGAQYSAEQNVLRQAGAFDGYSKSDFINDKYDRYQIGNRTTGAVQAVVSAAVGVTAIGAGCSSVVACGVAAIVASSSFDYSRAGFIQAVNGGYTPTYGERALQSLGLDSQSAALAYAALSLGGAATGSVIQTQAGKQAAAFNEAARLTYTTEKFGTQGVQVSGAVMQTPQAQAIVDVYLAAGYAQDDAVRYARNLISSGTTLPTKFDVGSNTELIKIMPKGIYSGDVIGETSPYFITRAEYESLSKLPVDQIAAKLGLPAMQAIRGSQLGFDVYSMSPLPKTVPVAFSSQVAPVQQGAYSAPGGAQQILVPNRTQWTDPNANKIGEIMGLRQWTK</sequence>
<dbReference type="EMBL" id="CP047385">
    <property type="protein sequence ID" value="QHF12191.1"/>
    <property type="molecule type" value="Genomic_DNA"/>
</dbReference>
<evidence type="ECO:0000313" key="2">
    <source>
        <dbReference type="Proteomes" id="UP000035080"/>
    </source>
</evidence>
<name>A0ABX6HMT0_9BURK</name>
<keyword evidence="2" id="KW-1185">Reference proteome</keyword>
<dbReference type="Proteomes" id="UP000035080">
    <property type="component" value="Chromosome"/>
</dbReference>
<evidence type="ECO:0008006" key="3">
    <source>
        <dbReference type="Google" id="ProtNLM"/>
    </source>
</evidence>
<proteinExistence type="predicted"/>